<dbReference type="GO" id="GO:0003723">
    <property type="term" value="F:RNA binding"/>
    <property type="evidence" value="ECO:0007669"/>
    <property type="project" value="InterPro"/>
</dbReference>
<feature type="repeat" description="PPR" evidence="2">
    <location>
        <begin position="419"/>
        <end position="453"/>
    </location>
</feature>
<evidence type="ECO:0000256" key="1">
    <source>
        <dbReference type="ARBA" id="ARBA00022737"/>
    </source>
</evidence>
<dbReference type="Proteomes" id="UP000290289">
    <property type="component" value="Chromosome 15"/>
</dbReference>
<dbReference type="Gene3D" id="1.25.40.10">
    <property type="entry name" value="Tetratricopeptide repeat domain"/>
    <property type="match status" value="5"/>
</dbReference>
<dbReference type="GO" id="GO:0009451">
    <property type="term" value="P:RNA modification"/>
    <property type="evidence" value="ECO:0007669"/>
    <property type="project" value="InterPro"/>
</dbReference>
<protein>
    <submittedName>
        <fullName evidence="3">Uncharacterized protein</fullName>
    </submittedName>
</protein>
<dbReference type="Pfam" id="PF20431">
    <property type="entry name" value="E_motif"/>
    <property type="match status" value="1"/>
</dbReference>
<feature type="repeat" description="PPR" evidence="2">
    <location>
        <begin position="217"/>
        <end position="251"/>
    </location>
</feature>
<comment type="caution">
    <text evidence="3">The sequence shown here is derived from an EMBL/GenBank/DDBJ whole genome shotgun (WGS) entry which is preliminary data.</text>
</comment>
<evidence type="ECO:0000313" key="3">
    <source>
        <dbReference type="EMBL" id="RXH75725.1"/>
    </source>
</evidence>
<evidence type="ECO:0000313" key="4">
    <source>
        <dbReference type="Proteomes" id="UP000290289"/>
    </source>
</evidence>
<proteinExistence type="predicted"/>
<reference evidence="3 4" key="1">
    <citation type="submission" date="2018-10" db="EMBL/GenBank/DDBJ databases">
        <title>A high-quality apple genome assembly.</title>
        <authorList>
            <person name="Hu J."/>
        </authorList>
    </citation>
    <scope>NUCLEOTIDE SEQUENCE [LARGE SCALE GENOMIC DNA]</scope>
    <source>
        <strain evidence="4">cv. HFTH1</strain>
        <tissue evidence="3">Young leaf</tissue>
    </source>
</reference>
<dbReference type="InterPro" id="IPR046960">
    <property type="entry name" value="PPR_At4g14850-like_plant"/>
</dbReference>
<evidence type="ECO:0000256" key="2">
    <source>
        <dbReference type="PROSITE-ProRule" id="PRU00708"/>
    </source>
</evidence>
<gene>
    <name evidence="3" type="ORF">DVH24_039424</name>
</gene>
<dbReference type="FunFam" id="1.25.40.10:FF:000427">
    <property type="entry name" value="Pentatricopeptide repeat-containing protein chloroplastic"/>
    <property type="match status" value="1"/>
</dbReference>
<accession>A0A498I1B7</accession>
<name>A0A498I1B7_MALDO</name>
<dbReference type="FunFam" id="1.25.40.10:FF:000090">
    <property type="entry name" value="Pentatricopeptide repeat-containing protein, chloroplastic"/>
    <property type="match status" value="1"/>
</dbReference>
<dbReference type="InterPro" id="IPR002885">
    <property type="entry name" value="PPR_rpt"/>
</dbReference>
<feature type="repeat" description="PPR" evidence="2">
    <location>
        <begin position="114"/>
        <end position="148"/>
    </location>
</feature>
<dbReference type="AlphaFoldDB" id="A0A498I1B7"/>
<dbReference type="NCBIfam" id="TIGR00756">
    <property type="entry name" value="PPR"/>
    <property type="match status" value="4"/>
</dbReference>
<sequence length="646" mass="71697">MVLLSKPSKNIGGVFEWNSAIRECVKQNCSHKALLLFRQMKQNGLEADNFTFPLLAKASANLCSLSSSQIIHSNVLKSPFWSDLYVQTAMLDMYVKCQQLTDACLLFDRIPVRDVASWNVMVLAFAQSGFLDKVLGLFRDMRFDGILPDTVTVVGLTRASLDSKNLALVKSVHAFGIRIGIDGDVSMANTWISAYAKCEDLSSAMAVFNGVEIGVRTVVSWNSLIAGYGSLEKFINALSFYKWMLCDGYRPDTSTIVSLLSSCIQPDKLFQGALIHCHGIKLGCDSDIFVVNALISMYSRCSDILSSRFLFDGMTDRTCVSWTAMISGYAERGDLDEALRLFHAMEVAGVKPDLVTVLSLVSGCGLTGALELGKWIHQYAFSNGLRDNIVVCNALIDMHAKCGNIIGARELFNVLPVRTVVSWTTMITGCALNGEYKEALDLFSLMVEFGLKPNHLTFLAILQACTHAGFLEKGLELFHMMREVYNINPGVDHYSCITDLLGRKGRLKEAVELVESMPVKPDAGIWSALLSACKIHRNVEMGEYACGRLFELEPDLEGAVPFVEMANIYASERRWDEAAAVRRAMKINKVKKFPGQSLVRVNGKPHVFTVEDRGHPDSLLLYATLDSLSLQSKEEEYWPYLEDFVT</sequence>
<keyword evidence="4" id="KW-1185">Reference proteome</keyword>
<feature type="repeat" description="PPR" evidence="2">
    <location>
        <begin position="318"/>
        <end position="352"/>
    </location>
</feature>
<dbReference type="PANTHER" id="PTHR47926">
    <property type="entry name" value="PENTATRICOPEPTIDE REPEAT-CONTAINING PROTEIN"/>
    <property type="match status" value="1"/>
</dbReference>
<dbReference type="Pfam" id="PF01535">
    <property type="entry name" value="PPR"/>
    <property type="match status" value="5"/>
</dbReference>
<dbReference type="InterPro" id="IPR011990">
    <property type="entry name" value="TPR-like_helical_dom_sf"/>
</dbReference>
<dbReference type="PANTHER" id="PTHR47926:SF395">
    <property type="entry name" value="TETRATRICOPEPTIDE-LIKE HELICAL DOMAIN, DYW DOMAIN PROTEIN-RELATED"/>
    <property type="match status" value="1"/>
</dbReference>
<dbReference type="FunFam" id="1.25.40.10:FF:000968">
    <property type="entry name" value="Pentatricopeptide repeat-containing protein, mitochondrial"/>
    <property type="match status" value="1"/>
</dbReference>
<dbReference type="EMBL" id="RDQH01000341">
    <property type="protein sequence ID" value="RXH75725.1"/>
    <property type="molecule type" value="Genomic_DNA"/>
</dbReference>
<dbReference type="PROSITE" id="PS51375">
    <property type="entry name" value="PPR"/>
    <property type="match status" value="5"/>
</dbReference>
<organism evidence="3 4">
    <name type="scientific">Malus domestica</name>
    <name type="common">Apple</name>
    <name type="synonym">Pyrus malus</name>
    <dbReference type="NCBI Taxonomy" id="3750"/>
    <lineage>
        <taxon>Eukaryota</taxon>
        <taxon>Viridiplantae</taxon>
        <taxon>Streptophyta</taxon>
        <taxon>Embryophyta</taxon>
        <taxon>Tracheophyta</taxon>
        <taxon>Spermatophyta</taxon>
        <taxon>Magnoliopsida</taxon>
        <taxon>eudicotyledons</taxon>
        <taxon>Gunneridae</taxon>
        <taxon>Pentapetalae</taxon>
        <taxon>rosids</taxon>
        <taxon>fabids</taxon>
        <taxon>Rosales</taxon>
        <taxon>Rosaceae</taxon>
        <taxon>Amygdaloideae</taxon>
        <taxon>Maleae</taxon>
        <taxon>Malus</taxon>
    </lineage>
</organism>
<feature type="repeat" description="PPR" evidence="2">
    <location>
        <begin position="13"/>
        <end position="47"/>
    </location>
</feature>
<dbReference type="InterPro" id="IPR046848">
    <property type="entry name" value="E_motif"/>
</dbReference>
<dbReference type="Pfam" id="PF13041">
    <property type="entry name" value="PPR_2"/>
    <property type="match status" value="3"/>
</dbReference>
<keyword evidence="1" id="KW-0677">Repeat</keyword>